<dbReference type="SUPFAM" id="SSF54593">
    <property type="entry name" value="Glyoxalase/Bleomycin resistance protein/Dihydroxybiphenyl dioxygenase"/>
    <property type="match status" value="1"/>
</dbReference>
<dbReference type="Proteomes" id="UP000177515">
    <property type="component" value="Chromosome 2"/>
</dbReference>
<protein>
    <submittedName>
        <fullName evidence="2">Bleomycin resistance protein</fullName>
    </submittedName>
</protein>
<gene>
    <name evidence="2" type="ORF">BKK80_28985</name>
</gene>
<reference evidence="2 3" key="1">
    <citation type="submission" date="2016-10" db="EMBL/GenBank/DDBJ databases">
        <title>Complete genome sequences of three Cupriavidus strains isolated from various Malaysian environments.</title>
        <authorList>
            <person name="Abdullah A.A.-A."/>
            <person name="Shafie N.A.H."/>
            <person name="Lau N.S."/>
        </authorList>
    </citation>
    <scope>NUCLEOTIDE SEQUENCE [LARGE SCALE GENOMIC DNA]</scope>
    <source>
        <strain evidence="2 3">USMAA1020</strain>
    </source>
</reference>
<evidence type="ECO:0000259" key="1">
    <source>
        <dbReference type="Pfam" id="PF18029"/>
    </source>
</evidence>
<dbReference type="Pfam" id="PF18029">
    <property type="entry name" value="Glyoxalase_6"/>
    <property type="match status" value="1"/>
</dbReference>
<accession>A0A1D9ICF6</accession>
<proteinExistence type="predicted"/>
<dbReference type="RefSeq" id="WP_071072300.1">
    <property type="nucleotide sequence ID" value="NZ_CP017755.1"/>
</dbReference>
<feature type="domain" description="Glyoxalase-like" evidence="1">
    <location>
        <begin position="9"/>
        <end position="127"/>
    </location>
</feature>
<evidence type="ECO:0000313" key="3">
    <source>
        <dbReference type="Proteomes" id="UP000177515"/>
    </source>
</evidence>
<dbReference type="Gene3D" id="3.10.180.10">
    <property type="entry name" value="2,3-Dihydroxybiphenyl 1,2-Dioxygenase, domain 1"/>
    <property type="match status" value="1"/>
</dbReference>
<organism evidence="2 3">
    <name type="scientific">Cupriavidus malaysiensis</name>
    <dbReference type="NCBI Taxonomy" id="367825"/>
    <lineage>
        <taxon>Bacteria</taxon>
        <taxon>Pseudomonadati</taxon>
        <taxon>Pseudomonadota</taxon>
        <taxon>Betaproteobacteria</taxon>
        <taxon>Burkholderiales</taxon>
        <taxon>Burkholderiaceae</taxon>
        <taxon>Cupriavidus</taxon>
    </lineage>
</organism>
<name>A0A1D9ICF6_9BURK</name>
<keyword evidence="3" id="KW-1185">Reference proteome</keyword>
<dbReference type="InterPro" id="IPR029068">
    <property type="entry name" value="Glyas_Bleomycin-R_OHBP_Dase"/>
</dbReference>
<sequence length="143" mass="15351">MKLWFHLLCRDIEAQCGFYGALLALPEAVASRSPIYRALEAPGFQFGFNAAPAYALLALEDRRPQAGAGAPPVVAYPTLMLDAPHAVDAAARRATALGGRLRKGPYPTYYGQWQAVLEDPEGNVFRVACIGLPDGVERPALPA</sequence>
<dbReference type="InterPro" id="IPR041581">
    <property type="entry name" value="Glyoxalase_6"/>
</dbReference>
<evidence type="ECO:0000313" key="2">
    <source>
        <dbReference type="EMBL" id="AOZ09741.1"/>
    </source>
</evidence>
<dbReference type="EMBL" id="CP017755">
    <property type="protein sequence ID" value="AOZ09741.1"/>
    <property type="molecule type" value="Genomic_DNA"/>
</dbReference>